<protein>
    <submittedName>
        <fullName evidence="1">Uncharacterized protein</fullName>
    </submittedName>
</protein>
<proteinExistence type="predicted"/>
<dbReference type="Proteomes" id="UP001295794">
    <property type="component" value="Unassembled WGS sequence"/>
</dbReference>
<gene>
    <name evidence="1" type="ORF">MYCIT1_LOCUS13266</name>
</gene>
<reference evidence="1" key="1">
    <citation type="submission" date="2023-11" db="EMBL/GenBank/DDBJ databases">
        <authorList>
            <person name="De Vega J J."/>
            <person name="De Vega J J."/>
        </authorList>
    </citation>
    <scope>NUCLEOTIDE SEQUENCE</scope>
</reference>
<dbReference type="AlphaFoldDB" id="A0AAD2JYV7"/>
<evidence type="ECO:0000313" key="1">
    <source>
        <dbReference type="EMBL" id="CAK5269499.1"/>
    </source>
</evidence>
<name>A0AAD2JYV7_9AGAR</name>
<evidence type="ECO:0000313" key="2">
    <source>
        <dbReference type="Proteomes" id="UP001295794"/>
    </source>
</evidence>
<accession>A0AAD2JYV7</accession>
<sequence>MSTSRSCRKDHEIRTNSVQIPRQQRSDVSLNAPSSRTTIPRSTACWTCRTTRAGSIAAPSPPSRRGATPALRSSATWLMGSCCSLPMAPRWQSGTRGSSRGCCPLAPRARTSLGGLSRGRLRSLFSSVKRDMALIRTVKSKAIRAASCSNTMRLQLRGQAY</sequence>
<dbReference type="EMBL" id="CAVNYO010000149">
    <property type="protein sequence ID" value="CAK5269499.1"/>
    <property type="molecule type" value="Genomic_DNA"/>
</dbReference>
<organism evidence="1 2">
    <name type="scientific">Mycena citricolor</name>
    <dbReference type="NCBI Taxonomy" id="2018698"/>
    <lineage>
        <taxon>Eukaryota</taxon>
        <taxon>Fungi</taxon>
        <taxon>Dikarya</taxon>
        <taxon>Basidiomycota</taxon>
        <taxon>Agaricomycotina</taxon>
        <taxon>Agaricomycetes</taxon>
        <taxon>Agaricomycetidae</taxon>
        <taxon>Agaricales</taxon>
        <taxon>Marasmiineae</taxon>
        <taxon>Mycenaceae</taxon>
        <taxon>Mycena</taxon>
    </lineage>
</organism>
<keyword evidence="2" id="KW-1185">Reference proteome</keyword>
<comment type="caution">
    <text evidence="1">The sequence shown here is derived from an EMBL/GenBank/DDBJ whole genome shotgun (WGS) entry which is preliminary data.</text>
</comment>